<organism evidence="2 3">
    <name type="scientific">Plesiocystis pacifica SIR-1</name>
    <dbReference type="NCBI Taxonomy" id="391625"/>
    <lineage>
        <taxon>Bacteria</taxon>
        <taxon>Pseudomonadati</taxon>
        <taxon>Myxococcota</taxon>
        <taxon>Polyangia</taxon>
        <taxon>Nannocystales</taxon>
        <taxon>Nannocystaceae</taxon>
        <taxon>Plesiocystis</taxon>
    </lineage>
</organism>
<comment type="caution">
    <text evidence="2">The sequence shown here is derived from an EMBL/GenBank/DDBJ whole genome shotgun (WGS) entry which is preliminary data.</text>
</comment>
<dbReference type="InterPro" id="IPR001173">
    <property type="entry name" value="Glyco_trans_2-like"/>
</dbReference>
<dbReference type="eggNOG" id="COG0463">
    <property type="taxonomic scope" value="Bacteria"/>
</dbReference>
<evidence type="ECO:0000313" key="3">
    <source>
        <dbReference type="Proteomes" id="UP000005801"/>
    </source>
</evidence>
<accession>A6FY66</accession>
<dbReference type="PANTHER" id="PTHR48090:SF7">
    <property type="entry name" value="RFBJ PROTEIN"/>
    <property type="match status" value="1"/>
</dbReference>
<dbReference type="GO" id="GO:0016740">
    <property type="term" value="F:transferase activity"/>
    <property type="evidence" value="ECO:0007669"/>
    <property type="project" value="UniProtKB-KW"/>
</dbReference>
<dbReference type="STRING" id="391625.PPSIR1_39680"/>
<gene>
    <name evidence="2" type="ORF">PPSIR1_39680</name>
</gene>
<evidence type="ECO:0000259" key="1">
    <source>
        <dbReference type="Pfam" id="PF00535"/>
    </source>
</evidence>
<keyword evidence="3" id="KW-1185">Reference proteome</keyword>
<sequence length="227" mass="24499">MPRSVTVLLPAHDEAEAIASVIAGCLEHTPDLHEVVVVDDGSRDETAKIAVQAGARVLSLAENRGKGAALAYAQPYLRGDVVVLLDADGQDDPSEIPLLVDALTEEVELVIGSRFLGTFEPGAISGLNRVGTQAINGLFNLAFRAKVTDTQAGFRALRRDTFQGLRIHARHYDIETDMLCQIVARGGQVVEVPVVRSPREAGTTDFSRVRDGLRIVKRIALTRLGVR</sequence>
<dbReference type="RefSeq" id="WP_006969415.1">
    <property type="nucleotide sequence ID" value="NZ_ABCS01000003.1"/>
</dbReference>
<dbReference type="InterPro" id="IPR029044">
    <property type="entry name" value="Nucleotide-diphossugar_trans"/>
</dbReference>
<dbReference type="SUPFAM" id="SSF53448">
    <property type="entry name" value="Nucleotide-diphospho-sugar transferases"/>
    <property type="match status" value="1"/>
</dbReference>
<dbReference type="AlphaFoldDB" id="A6FY66"/>
<name>A6FY66_9BACT</name>
<dbReference type="InterPro" id="IPR050256">
    <property type="entry name" value="Glycosyltransferase_2"/>
</dbReference>
<dbReference type="Proteomes" id="UP000005801">
    <property type="component" value="Unassembled WGS sequence"/>
</dbReference>
<proteinExistence type="predicted"/>
<dbReference type="OrthoDB" id="9811884at2"/>
<feature type="domain" description="Glycosyltransferase 2-like" evidence="1">
    <location>
        <begin position="6"/>
        <end position="162"/>
    </location>
</feature>
<dbReference type="PANTHER" id="PTHR48090">
    <property type="entry name" value="UNDECAPRENYL-PHOSPHATE 4-DEOXY-4-FORMAMIDO-L-ARABINOSE TRANSFERASE-RELATED"/>
    <property type="match status" value="1"/>
</dbReference>
<protein>
    <submittedName>
        <fullName evidence="2">Glycosyl transferase, family 2</fullName>
    </submittedName>
</protein>
<dbReference type="EMBL" id="ABCS01000003">
    <property type="protein sequence ID" value="EDM81445.1"/>
    <property type="molecule type" value="Genomic_DNA"/>
</dbReference>
<evidence type="ECO:0000313" key="2">
    <source>
        <dbReference type="EMBL" id="EDM81445.1"/>
    </source>
</evidence>
<reference evidence="2 3" key="1">
    <citation type="submission" date="2007-06" db="EMBL/GenBank/DDBJ databases">
        <authorList>
            <person name="Shimkets L."/>
            <person name="Ferriera S."/>
            <person name="Johnson J."/>
            <person name="Kravitz S."/>
            <person name="Beeson K."/>
            <person name="Sutton G."/>
            <person name="Rogers Y.-H."/>
            <person name="Friedman R."/>
            <person name="Frazier M."/>
            <person name="Venter J.C."/>
        </authorList>
    </citation>
    <scope>NUCLEOTIDE SEQUENCE [LARGE SCALE GENOMIC DNA]</scope>
    <source>
        <strain evidence="2 3">SIR-1</strain>
    </source>
</reference>
<dbReference type="Pfam" id="PF00535">
    <property type="entry name" value="Glycos_transf_2"/>
    <property type="match status" value="1"/>
</dbReference>
<dbReference type="Gene3D" id="3.90.550.10">
    <property type="entry name" value="Spore Coat Polysaccharide Biosynthesis Protein SpsA, Chain A"/>
    <property type="match status" value="1"/>
</dbReference>
<keyword evidence="2" id="KW-0808">Transferase</keyword>
<dbReference type="CDD" id="cd04179">
    <property type="entry name" value="DPM_DPG-synthase_like"/>
    <property type="match status" value="1"/>
</dbReference>